<evidence type="ECO:0000313" key="1">
    <source>
        <dbReference type="EMBL" id="PJG83566.1"/>
    </source>
</evidence>
<organism evidence="1 2">
    <name type="scientific">Caviibacterium pharyngocola</name>
    <dbReference type="NCBI Taxonomy" id="28159"/>
    <lineage>
        <taxon>Bacteria</taxon>
        <taxon>Pseudomonadati</taxon>
        <taxon>Pseudomonadota</taxon>
        <taxon>Gammaproteobacteria</taxon>
        <taxon>Pasteurellales</taxon>
        <taxon>Pasteurellaceae</taxon>
        <taxon>Caviibacterium</taxon>
    </lineage>
</organism>
<dbReference type="AlphaFoldDB" id="A0A2M8RXF4"/>
<name>A0A2M8RXF4_9PAST</name>
<keyword evidence="2" id="KW-1185">Reference proteome</keyword>
<dbReference type="InterPro" id="IPR016755">
    <property type="entry name" value="UCP019302"/>
</dbReference>
<gene>
    <name evidence="1" type="ORF">CVP04_02710</name>
</gene>
<dbReference type="EMBL" id="PHGZ01000006">
    <property type="protein sequence ID" value="PJG83566.1"/>
    <property type="molecule type" value="Genomic_DNA"/>
</dbReference>
<dbReference type="OrthoDB" id="7596112at2"/>
<dbReference type="Pfam" id="PF10084">
    <property type="entry name" value="DUF2322"/>
    <property type="match status" value="1"/>
</dbReference>
<protein>
    <submittedName>
        <fullName evidence="1">DUF2322 domain-containing protein</fullName>
    </submittedName>
</protein>
<accession>A0A2M8RXF4</accession>
<reference evidence="1 2" key="1">
    <citation type="submission" date="2017-11" db="EMBL/GenBank/DDBJ databases">
        <title>Reclassification of Bisgaard taxon 5 as Caviibacterium pharyngocola gen. nov., sp. nov.</title>
        <authorList>
            <person name="Christensen H."/>
        </authorList>
    </citation>
    <scope>NUCLEOTIDE SEQUENCE [LARGE SCALE GENOMIC DNA]</scope>
    <source>
        <strain evidence="1 2">7_3</strain>
    </source>
</reference>
<comment type="caution">
    <text evidence="1">The sequence shown here is derived from an EMBL/GenBank/DDBJ whole genome shotgun (WGS) entry which is preliminary data.</text>
</comment>
<dbReference type="RefSeq" id="WP_100295992.1">
    <property type="nucleotide sequence ID" value="NZ_PHGZ01000006.1"/>
</dbReference>
<dbReference type="Proteomes" id="UP000230282">
    <property type="component" value="Unassembled WGS sequence"/>
</dbReference>
<sequence length="104" mass="11830">MDFKTILETLPTIDHLSGLNVIKGDKIIHHIPAIQGKLGSLRVYNALAQEFNGKFDRTRAERGLQLFAEHTQDARENPAKHPNIDLLLQVIEQGLEYQLVPIHR</sequence>
<evidence type="ECO:0000313" key="2">
    <source>
        <dbReference type="Proteomes" id="UP000230282"/>
    </source>
</evidence>
<dbReference type="PIRSF" id="PIRSF019302">
    <property type="entry name" value="UCP019302"/>
    <property type="match status" value="1"/>
</dbReference>
<proteinExistence type="predicted"/>